<sequence length="255" mass="28023">MDSIVNLILNRSVVTVEHIKITKATQDTLTMSLVNRVTGTGPMGATMSPMVVDMVFNDQPWGKLQLPEVNTKSGGTDVIVQEQEVKITNQESFRAFVKALMLDEELVLVLDNGDCHITAKVMGWPLKSSVTYKKRLVIKGMKGPRLSLVDTTADQNVMKVYNPSPLEIDHGVSMFDIVDGDGQVVAEEKGQLKIVRGDFDSTLGITFKPGKKVAPGSKLRLVGKGTEKDSWMNDTLKYINSEFEAKDKFASFLAG</sequence>
<evidence type="ECO:0000313" key="2">
    <source>
        <dbReference type="Proteomes" id="UP000034680"/>
    </source>
</evidence>
<dbReference type="AlphaFoldDB" id="A0A0G2FTI7"/>
<dbReference type="OrthoDB" id="10039566at2759"/>
<dbReference type="PANTHER" id="PTHR35895">
    <property type="entry name" value="CHROMOSOME 16, WHOLE GENOME SHOTGUN SEQUENCE"/>
    <property type="match status" value="1"/>
</dbReference>
<protein>
    <submittedName>
        <fullName evidence="1">Uncharacterized protein</fullName>
    </submittedName>
</protein>
<proteinExistence type="predicted"/>
<accession>A0A0G2FTI7</accession>
<organism evidence="1 2">
    <name type="scientific">Diaporthe ampelina</name>
    <dbReference type="NCBI Taxonomy" id="1214573"/>
    <lineage>
        <taxon>Eukaryota</taxon>
        <taxon>Fungi</taxon>
        <taxon>Dikarya</taxon>
        <taxon>Ascomycota</taxon>
        <taxon>Pezizomycotina</taxon>
        <taxon>Sordariomycetes</taxon>
        <taxon>Sordariomycetidae</taxon>
        <taxon>Diaporthales</taxon>
        <taxon>Diaporthaceae</taxon>
        <taxon>Diaporthe</taxon>
    </lineage>
</organism>
<dbReference type="Proteomes" id="UP000034680">
    <property type="component" value="Unassembled WGS sequence"/>
</dbReference>
<gene>
    <name evidence="1" type="ORF">UCDDA912_g02722</name>
</gene>
<dbReference type="EMBL" id="LCUC01000091">
    <property type="protein sequence ID" value="KKY37264.1"/>
    <property type="molecule type" value="Genomic_DNA"/>
</dbReference>
<dbReference type="GO" id="GO:0000329">
    <property type="term" value="C:fungal-type vacuole membrane"/>
    <property type="evidence" value="ECO:0007669"/>
    <property type="project" value="InterPro"/>
</dbReference>
<dbReference type="Pfam" id="PF12505">
    <property type="entry name" value="DUF3712"/>
    <property type="match status" value="1"/>
</dbReference>
<comment type="caution">
    <text evidence="1">The sequence shown here is derived from an EMBL/GenBank/DDBJ whole genome shotgun (WGS) entry which is preliminary data.</text>
</comment>
<dbReference type="InterPro" id="IPR046368">
    <property type="entry name" value="Tag1"/>
</dbReference>
<dbReference type="InterPro" id="IPR022185">
    <property type="entry name" value="DUF3712"/>
</dbReference>
<evidence type="ECO:0000313" key="1">
    <source>
        <dbReference type="EMBL" id="KKY37264.1"/>
    </source>
</evidence>
<dbReference type="PANTHER" id="PTHR35895:SF1">
    <property type="entry name" value="LIPID-BINDING SERUM GLYCOPROTEIN C-TERMINAL DOMAIN-CONTAINING PROTEIN"/>
    <property type="match status" value="1"/>
</dbReference>
<name>A0A0G2FTI7_9PEZI</name>
<keyword evidence="2" id="KW-1185">Reference proteome</keyword>
<reference evidence="1 2" key="2">
    <citation type="submission" date="2015-05" db="EMBL/GenBank/DDBJ databases">
        <authorList>
            <person name="Morales-Cruz A."/>
            <person name="Amrine K.C."/>
            <person name="Cantu D."/>
        </authorList>
    </citation>
    <scope>NUCLEOTIDE SEQUENCE [LARGE SCALE GENOMIC DNA]</scope>
    <source>
        <strain evidence="1">DA912</strain>
    </source>
</reference>
<reference evidence="1 2" key="1">
    <citation type="submission" date="2015-05" db="EMBL/GenBank/DDBJ databases">
        <title>Distinctive expansion of gene families associated with plant cell wall degradation and secondary metabolism in the genomes of grapevine trunk pathogens.</title>
        <authorList>
            <person name="Lawrence D.P."/>
            <person name="Travadon R."/>
            <person name="Rolshausen P.E."/>
            <person name="Baumgartner K."/>
        </authorList>
    </citation>
    <scope>NUCLEOTIDE SEQUENCE [LARGE SCALE GENOMIC DNA]</scope>
    <source>
        <strain evidence="1">DA912</strain>
    </source>
</reference>